<evidence type="ECO:0000256" key="4">
    <source>
        <dbReference type="ARBA" id="ARBA00008012"/>
    </source>
</evidence>
<dbReference type="InterPro" id="IPR004730">
    <property type="entry name" value="Transaldolase_1"/>
</dbReference>
<dbReference type="PANTHER" id="PTHR10683">
    <property type="entry name" value="TRANSALDOLASE"/>
    <property type="match status" value="1"/>
</dbReference>
<evidence type="ECO:0000256" key="11">
    <source>
        <dbReference type="HAMAP-Rule" id="MF_00492"/>
    </source>
</evidence>
<reference evidence="12" key="1">
    <citation type="submission" date="2017-08" db="EMBL/GenBank/DDBJ databases">
        <authorList>
            <person name="Imhoff J.F."/>
            <person name="Rahn T."/>
            <person name="Kuenzel S."/>
            <person name="Neulinger S.C."/>
        </authorList>
    </citation>
    <scope>NUCLEOTIDE SEQUENCE</scope>
    <source>
        <strain evidence="12">DSM 11080</strain>
    </source>
</reference>
<evidence type="ECO:0000256" key="7">
    <source>
        <dbReference type="ARBA" id="ARBA00022679"/>
    </source>
</evidence>
<dbReference type="PROSITE" id="PS01054">
    <property type="entry name" value="TRANSALDOLASE_1"/>
    <property type="match status" value="1"/>
</dbReference>
<evidence type="ECO:0000256" key="10">
    <source>
        <dbReference type="ARBA" id="ARBA00048810"/>
    </source>
</evidence>
<dbReference type="RefSeq" id="WP_200345035.1">
    <property type="nucleotide sequence ID" value="NZ_NRSJ01000005.1"/>
</dbReference>
<keyword evidence="6 11" id="KW-0963">Cytoplasm</keyword>
<dbReference type="SUPFAM" id="SSF51569">
    <property type="entry name" value="Aldolase"/>
    <property type="match status" value="1"/>
</dbReference>
<protein>
    <recommendedName>
        <fullName evidence="5 11">Transaldolase</fullName>
        <ecNumber evidence="5 11">2.2.1.2</ecNumber>
    </recommendedName>
</protein>
<dbReference type="AlphaFoldDB" id="A0AAJ0U236"/>
<keyword evidence="13" id="KW-1185">Reference proteome</keyword>
<accession>A0AAJ0U236</accession>
<keyword evidence="8 11" id="KW-0570">Pentose shunt</keyword>
<feature type="active site" description="Schiff-base intermediate with substrate" evidence="11">
    <location>
        <position position="132"/>
    </location>
</feature>
<evidence type="ECO:0000256" key="2">
    <source>
        <dbReference type="ARBA" id="ARBA00004496"/>
    </source>
</evidence>
<dbReference type="GO" id="GO:0004801">
    <property type="term" value="F:transaldolase activity"/>
    <property type="evidence" value="ECO:0007669"/>
    <property type="project" value="UniProtKB-UniRule"/>
</dbReference>
<comment type="pathway">
    <text evidence="3 11">Carbohydrate degradation; pentose phosphate pathway; D-glyceraldehyde 3-phosphate and beta-D-fructose 6-phosphate from D-ribose 5-phosphate and D-xylulose 5-phosphate (non-oxidative stage): step 2/3.</text>
</comment>
<evidence type="ECO:0000256" key="8">
    <source>
        <dbReference type="ARBA" id="ARBA00023126"/>
    </source>
</evidence>
<reference evidence="12" key="2">
    <citation type="journal article" date="2020" name="Microorganisms">
        <title>Osmotic Adaptation and Compatible Solute Biosynthesis of Phototrophic Bacteria as Revealed from Genome Analyses.</title>
        <authorList>
            <person name="Imhoff J.F."/>
            <person name="Rahn T."/>
            <person name="Kunzel S."/>
            <person name="Keller A."/>
            <person name="Neulinger S.C."/>
        </authorList>
    </citation>
    <scope>NUCLEOTIDE SEQUENCE</scope>
    <source>
        <strain evidence="12">DSM 11080</strain>
    </source>
</reference>
<dbReference type="Proteomes" id="UP001296776">
    <property type="component" value="Unassembled WGS sequence"/>
</dbReference>
<evidence type="ECO:0000256" key="3">
    <source>
        <dbReference type="ARBA" id="ARBA00004857"/>
    </source>
</evidence>
<proteinExistence type="inferred from homology"/>
<dbReference type="InterPro" id="IPR018225">
    <property type="entry name" value="Transaldolase_AS"/>
</dbReference>
<comment type="function">
    <text evidence="1 11">Transaldolase is important for the balance of metabolites in the pentose-phosphate pathway.</text>
</comment>
<organism evidence="12 13">
    <name type="scientific">Halochromatium glycolicum</name>
    <dbReference type="NCBI Taxonomy" id="85075"/>
    <lineage>
        <taxon>Bacteria</taxon>
        <taxon>Pseudomonadati</taxon>
        <taxon>Pseudomonadota</taxon>
        <taxon>Gammaproteobacteria</taxon>
        <taxon>Chromatiales</taxon>
        <taxon>Chromatiaceae</taxon>
        <taxon>Halochromatium</taxon>
    </lineage>
</organism>
<name>A0AAJ0U236_9GAMM</name>
<comment type="catalytic activity">
    <reaction evidence="10 11">
        <text>D-sedoheptulose 7-phosphate + D-glyceraldehyde 3-phosphate = D-erythrose 4-phosphate + beta-D-fructose 6-phosphate</text>
        <dbReference type="Rhea" id="RHEA:17053"/>
        <dbReference type="ChEBI" id="CHEBI:16897"/>
        <dbReference type="ChEBI" id="CHEBI:57483"/>
        <dbReference type="ChEBI" id="CHEBI:57634"/>
        <dbReference type="ChEBI" id="CHEBI:59776"/>
        <dbReference type="EC" id="2.2.1.2"/>
    </reaction>
</comment>
<comment type="subcellular location">
    <subcellularLocation>
        <location evidence="2 11">Cytoplasm</location>
    </subcellularLocation>
</comment>
<dbReference type="FunFam" id="3.20.20.70:FF:000002">
    <property type="entry name" value="Transaldolase"/>
    <property type="match status" value="1"/>
</dbReference>
<dbReference type="EC" id="2.2.1.2" evidence="5 11"/>
<dbReference type="NCBIfam" id="TIGR00874">
    <property type="entry name" value="talAB"/>
    <property type="match status" value="1"/>
</dbReference>
<gene>
    <name evidence="11 12" type="primary">tal</name>
    <name evidence="12" type="ORF">CKO40_04745</name>
</gene>
<dbReference type="Pfam" id="PF00923">
    <property type="entry name" value="TAL_FSA"/>
    <property type="match status" value="1"/>
</dbReference>
<comment type="similarity">
    <text evidence="4 11">Belongs to the transaldolase family. Type 1 subfamily.</text>
</comment>
<evidence type="ECO:0000313" key="12">
    <source>
        <dbReference type="EMBL" id="MBK1703869.1"/>
    </source>
</evidence>
<dbReference type="EMBL" id="NRSJ01000005">
    <property type="protein sequence ID" value="MBK1703869.1"/>
    <property type="molecule type" value="Genomic_DNA"/>
</dbReference>
<keyword evidence="9 11" id="KW-0704">Schiff base</keyword>
<dbReference type="GO" id="GO:0005737">
    <property type="term" value="C:cytoplasm"/>
    <property type="evidence" value="ECO:0007669"/>
    <property type="project" value="UniProtKB-SubCell"/>
</dbReference>
<evidence type="ECO:0000256" key="6">
    <source>
        <dbReference type="ARBA" id="ARBA00022490"/>
    </source>
</evidence>
<dbReference type="GO" id="GO:0006098">
    <property type="term" value="P:pentose-phosphate shunt"/>
    <property type="evidence" value="ECO:0007669"/>
    <property type="project" value="UniProtKB-UniRule"/>
</dbReference>
<evidence type="ECO:0000256" key="5">
    <source>
        <dbReference type="ARBA" id="ARBA00013151"/>
    </source>
</evidence>
<dbReference type="NCBIfam" id="NF009001">
    <property type="entry name" value="PRK12346.1"/>
    <property type="match status" value="1"/>
</dbReference>
<dbReference type="InterPro" id="IPR001585">
    <property type="entry name" value="TAL/FSA"/>
</dbReference>
<dbReference type="HAMAP" id="MF_00492">
    <property type="entry name" value="Transaldolase_1"/>
    <property type="match status" value="1"/>
</dbReference>
<evidence type="ECO:0000256" key="1">
    <source>
        <dbReference type="ARBA" id="ARBA00003518"/>
    </source>
</evidence>
<evidence type="ECO:0000313" key="13">
    <source>
        <dbReference type="Proteomes" id="UP001296776"/>
    </source>
</evidence>
<dbReference type="Gene3D" id="3.20.20.70">
    <property type="entry name" value="Aldolase class I"/>
    <property type="match status" value="1"/>
</dbReference>
<dbReference type="InterPro" id="IPR013785">
    <property type="entry name" value="Aldolase_TIM"/>
</dbReference>
<dbReference type="GO" id="GO:0005975">
    <property type="term" value="P:carbohydrate metabolic process"/>
    <property type="evidence" value="ECO:0007669"/>
    <property type="project" value="InterPro"/>
</dbReference>
<comment type="caution">
    <text evidence="12">The sequence shown here is derived from an EMBL/GenBank/DDBJ whole genome shotgun (WGS) entry which is preliminary data.</text>
</comment>
<dbReference type="CDD" id="cd00957">
    <property type="entry name" value="Transaldolase_TalAB"/>
    <property type="match status" value="1"/>
</dbReference>
<dbReference type="PANTHER" id="PTHR10683:SF18">
    <property type="entry name" value="TRANSALDOLASE"/>
    <property type="match status" value="1"/>
</dbReference>
<keyword evidence="7 11" id="KW-0808">Transferase</keyword>
<sequence>MSKLDQLKTMTTVVADTGDFETIAEYKPQDATTNPSLLYKAAQMPHYRHLVEEAVSFGAARGNNEDEHTRWTMDKLAVNFGAEILKIVPGRVSTEIDARLSFDTEATIARAEGLIELYGQVGIDARERVLFKIASTWEGIRAAEHLEKQGIHCNLTLLFSFPQAVACAEAGVTLISPFVGRILDWYKQAENRTGYPANEDPGVRSVTEIFNYYKRHGYETIVMGASFRNPDEILELAGCDYLTIAPKLLAELAEAEGSVPRKLDPEAARGMDIPKVSYDEKRFRWGLNEDAMATEKLAEGIRLFAADTQRLEAFTREICRNC</sequence>
<evidence type="ECO:0000256" key="9">
    <source>
        <dbReference type="ARBA" id="ARBA00023270"/>
    </source>
</evidence>